<evidence type="ECO:0000313" key="2">
    <source>
        <dbReference type="EMBL" id="CAA9587736.1"/>
    </source>
</evidence>
<accession>A0A6J4VSH0</accession>
<feature type="domain" description="VOC" evidence="1">
    <location>
        <begin position="2"/>
        <end position="117"/>
    </location>
</feature>
<protein>
    <recommendedName>
        <fullName evidence="1">VOC domain-containing protein</fullName>
    </recommendedName>
</protein>
<reference evidence="2" key="1">
    <citation type="submission" date="2020-02" db="EMBL/GenBank/DDBJ databases">
        <authorList>
            <person name="Meier V. D."/>
        </authorList>
    </citation>
    <scope>NUCLEOTIDE SEQUENCE</scope>
    <source>
        <strain evidence="2">AVDCRST_MAG18</strain>
    </source>
</reference>
<dbReference type="Pfam" id="PF00903">
    <property type="entry name" value="Glyoxalase"/>
    <property type="match status" value="1"/>
</dbReference>
<dbReference type="AlphaFoldDB" id="A0A6J4VSH0"/>
<proteinExistence type="predicted"/>
<dbReference type="SUPFAM" id="SSF54593">
    <property type="entry name" value="Glyoxalase/Bleomycin resistance protein/Dihydroxybiphenyl dioxygenase"/>
    <property type="match status" value="1"/>
</dbReference>
<dbReference type="Gene3D" id="3.10.180.10">
    <property type="entry name" value="2,3-Dihydroxybiphenyl 1,2-Dioxygenase, domain 1"/>
    <property type="match status" value="1"/>
</dbReference>
<sequence length="221" mass="23026">MRLLDVRIPTADLAALRSFYGETLGLPVVAEGAGSFTVRAGTTRLTFAEGVGAGATPPQHVAFTIPRNRLAGAKGWLARRAALLTQDGADEFASAGWRAQMVYFRDPAGNILELIARQTLANGATAPFDAGQMLNLSEVGLPTGDVPGTVAVLGREFGLSVYGEPSETFTAVGNAEGLLIVVRAGRHWFPTTIPAVAVPLEVRIAGAGGECRGEWVVRGAG</sequence>
<dbReference type="InterPro" id="IPR004360">
    <property type="entry name" value="Glyas_Fos-R_dOase_dom"/>
</dbReference>
<name>A0A6J4VSH0_9BACT</name>
<gene>
    <name evidence="2" type="ORF">AVDCRST_MAG18-4193</name>
</gene>
<dbReference type="InterPro" id="IPR037523">
    <property type="entry name" value="VOC_core"/>
</dbReference>
<dbReference type="PROSITE" id="PS51819">
    <property type="entry name" value="VOC"/>
    <property type="match status" value="1"/>
</dbReference>
<organism evidence="2">
    <name type="scientific">uncultured Thermomicrobiales bacterium</name>
    <dbReference type="NCBI Taxonomy" id="1645740"/>
    <lineage>
        <taxon>Bacteria</taxon>
        <taxon>Pseudomonadati</taxon>
        <taxon>Thermomicrobiota</taxon>
        <taxon>Thermomicrobia</taxon>
        <taxon>Thermomicrobiales</taxon>
        <taxon>environmental samples</taxon>
    </lineage>
</organism>
<dbReference type="EMBL" id="CADCWN010000336">
    <property type="protein sequence ID" value="CAA9587736.1"/>
    <property type="molecule type" value="Genomic_DNA"/>
</dbReference>
<dbReference type="InterPro" id="IPR029068">
    <property type="entry name" value="Glyas_Bleomycin-R_OHBP_Dase"/>
</dbReference>
<evidence type="ECO:0000259" key="1">
    <source>
        <dbReference type="PROSITE" id="PS51819"/>
    </source>
</evidence>